<dbReference type="InterPro" id="IPR000030">
    <property type="entry name" value="PPE_dom"/>
</dbReference>
<feature type="domain" description="PPE" evidence="3">
    <location>
        <begin position="17"/>
        <end position="112"/>
    </location>
</feature>
<organism evidence="4 5">
    <name type="scientific">Labedaea rhizosphaerae</name>
    <dbReference type="NCBI Taxonomy" id="598644"/>
    <lineage>
        <taxon>Bacteria</taxon>
        <taxon>Bacillati</taxon>
        <taxon>Actinomycetota</taxon>
        <taxon>Actinomycetes</taxon>
        <taxon>Pseudonocardiales</taxon>
        <taxon>Pseudonocardiaceae</taxon>
        <taxon>Labedaea</taxon>
    </lineage>
</organism>
<feature type="region of interest" description="Disordered" evidence="2">
    <location>
        <begin position="158"/>
        <end position="408"/>
    </location>
</feature>
<dbReference type="EMBL" id="SNXZ01000001">
    <property type="protein sequence ID" value="TDQ05291.1"/>
    <property type="molecule type" value="Genomic_DNA"/>
</dbReference>
<keyword evidence="5" id="KW-1185">Reference proteome</keyword>
<feature type="compositionally biased region" description="Basic and acidic residues" evidence="2">
    <location>
        <begin position="160"/>
        <end position="175"/>
    </location>
</feature>
<dbReference type="InterPro" id="IPR038332">
    <property type="entry name" value="PPE_sf"/>
</dbReference>
<feature type="compositionally biased region" description="Polar residues" evidence="2">
    <location>
        <begin position="242"/>
        <end position="263"/>
    </location>
</feature>
<sequence length="408" mass="40503">MAGIAKDGGGGLSPHDIYVQITTGPGSGKLMAAQSATQSEVEAEQQRTAMISEIANMINSGWEGSASEAAYAVTKPLIDIGHSRAEYLSRAQQDLQNQIGAFDTARNGVKPVSATLPPTNVLADAVPWLKDVDQATTAYQDDAQNNITVFSAYDTASRSNGERLPKEYPALKDSGDSPEVVLADPKQPVGGTQPGTGSGATHSSTGSGVPSVPSGSTAEHSSWPSAPASSGHQAVPAPQVPAGSTSASSATQPPVYQPGTSGYPQAPAAQGPTASTPYQPFGPYGGTSYGPGGRYGGGSGSGYGGGSGSGYGGGSGSGGGARTGGTPEGGARSGVGAGGVPAEESIARRLNPGGASGRGGMAGMGAMGAGHGGNKDEDAEHERPSFLQEDDPEDIFGTDEVTAPPVIE</sequence>
<comment type="caution">
    <text evidence="4">The sequence shown here is derived from an EMBL/GenBank/DDBJ whole genome shotgun (WGS) entry which is preliminary data.</text>
</comment>
<dbReference type="AlphaFoldDB" id="A0A4R6SN19"/>
<proteinExistence type="inferred from homology"/>
<feature type="compositionally biased region" description="Gly residues" evidence="2">
    <location>
        <begin position="354"/>
        <end position="372"/>
    </location>
</feature>
<feature type="compositionally biased region" description="Acidic residues" evidence="2">
    <location>
        <begin position="388"/>
        <end position="397"/>
    </location>
</feature>
<evidence type="ECO:0000313" key="5">
    <source>
        <dbReference type="Proteomes" id="UP000295444"/>
    </source>
</evidence>
<reference evidence="4 5" key="1">
    <citation type="submission" date="2019-03" db="EMBL/GenBank/DDBJ databases">
        <title>Genomic Encyclopedia of Type Strains, Phase IV (KMG-IV): sequencing the most valuable type-strain genomes for metagenomic binning, comparative biology and taxonomic classification.</title>
        <authorList>
            <person name="Goeker M."/>
        </authorList>
    </citation>
    <scope>NUCLEOTIDE SEQUENCE [LARGE SCALE GENOMIC DNA]</scope>
    <source>
        <strain evidence="4 5">DSM 45361</strain>
    </source>
</reference>
<comment type="similarity">
    <text evidence="1">Belongs to the mycobacterial PPE family.</text>
</comment>
<feature type="compositionally biased region" description="Low complexity" evidence="2">
    <location>
        <begin position="199"/>
        <end position="217"/>
    </location>
</feature>
<dbReference type="Pfam" id="PF00823">
    <property type="entry name" value="PPE"/>
    <property type="match status" value="1"/>
</dbReference>
<dbReference type="Gene3D" id="1.20.1260.20">
    <property type="entry name" value="PPE superfamily"/>
    <property type="match status" value="1"/>
</dbReference>
<feature type="compositionally biased region" description="Polar residues" evidence="2">
    <location>
        <begin position="218"/>
        <end position="232"/>
    </location>
</feature>
<feature type="compositionally biased region" description="Gly residues" evidence="2">
    <location>
        <begin position="283"/>
        <end position="339"/>
    </location>
</feature>
<dbReference type="Proteomes" id="UP000295444">
    <property type="component" value="Unassembled WGS sequence"/>
</dbReference>
<protein>
    <submittedName>
        <fullName evidence="4">PPE family protein</fullName>
    </submittedName>
</protein>
<evidence type="ECO:0000313" key="4">
    <source>
        <dbReference type="EMBL" id="TDQ05291.1"/>
    </source>
</evidence>
<evidence type="ECO:0000259" key="3">
    <source>
        <dbReference type="Pfam" id="PF00823"/>
    </source>
</evidence>
<feature type="compositionally biased region" description="Basic and acidic residues" evidence="2">
    <location>
        <begin position="373"/>
        <end position="384"/>
    </location>
</feature>
<name>A0A4R6SN19_LABRH</name>
<dbReference type="OrthoDB" id="3638056at2"/>
<accession>A0A4R6SN19</accession>
<dbReference type="SUPFAM" id="SSF140459">
    <property type="entry name" value="PE/PPE dimer-like"/>
    <property type="match status" value="1"/>
</dbReference>
<dbReference type="RefSeq" id="WP_133848066.1">
    <property type="nucleotide sequence ID" value="NZ_SNXZ01000001.1"/>
</dbReference>
<evidence type="ECO:0000256" key="2">
    <source>
        <dbReference type="SAM" id="MobiDB-lite"/>
    </source>
</evidence>
<evidence type="ECO:0000256" key="1">
    <source>
        <dbReference type="ARBA" id="ARBA00010652"/>
    </source>
</evidence>
<gene>
    <name evidence="4" type="ORF">EV186_1011260</name>
</gene>